<keyword evidence="1" id="KW-1133">Transmembrane helix</keyword>
<reference evidence="3 4" key="1">
    <citation type="submission" date="2018-08" db="EMBL/GenBank/DDBJ databases">
        <title>Recombination of ecologically and evolutionarily significant loci maintains genetic cohesion in the Pseudomonas syringae species complex.</title>
        <authorList>
            <person name="Dillon M."/>
            <person name="Thakur S."/>
            <person name="Almeida R.N.D."/>
            <person name="Weir B.S."/>
            <person name="Guttman D.S."/>
        </authorList>
    </citation>
    <scope>NUCLEOTIDE SEQUENCE [LARGE SCALE GENOMIC DNA]</scope>
    <source>
        <strain evidence="3 4">ICMP 6917</strain>
    </source>
</reference>
<dbReference type="GO" id="GO:0016746">
    <property type="term" value="F:acyltransferase activity"/>
    <property type="evidence" value="ECO:0007669"/>
    <property type="project" value="UniProtKB-KW"/>
</dbReference>
<dbReference type="SMART" id="SM00563">
    <property type="entry name" value="PlsC"/>
    <property type="match status" value="1"/>
</dbReference>
<keyword evidence="1" id="KW-0812">Transmembrane</keyword>
<dbReference type="SUPFAM" id="SSF69593">
    <property type="entry name" value="Glycerol-3-phosphate (1)-acyltransferase"/>
    <property type="match status" value="1"/>
</dbReference>
<evidence type="ECO:0000313" key="3">
    <source>
        <dbReference type="EMBL" id="RMR51818.1"/>
    </source>
</evidence>
<protein>
    <submittedName>
        <fullName evidence="3">Putative acyltransferase</fullName>
    </submittedName>
</protein>
<feature type="transmembrane region" description="Helical" evidence="1">
    <location>
        <begin position="24"/>
        <end position="55"/>
    </location>
</feature>
<dbReference type="InterPro" id="IPR002123">
    <property type="entry name" value="Plipid/glycerol_acylTrfase"/>
</dbReference>
<keyword evidence="1" id="KW-0472">Membrane</keyword>
<evidence type="ECO:0000259" key="2">
    <source>
        <dbReference type="SMART" id="SM00563"/>
    </source>
</evidence>
<dbReference type="AlphaFoldDB" id="A0A3M4VJ07"/>
<evidence type="ECO:0000313" key="4">
    <source>
        <dbReference type="Proteomes" id="UP000278332"/>
    </source>
</evidence>
<feature type="domain" description="Phospholipid/glycerol acyltransferase" evidence="2">
    <location>
        <begin position="104"/>
        <end position="246"/>
    </location>
</feature>
<comment type="caution">
    <text evidence="3">The sequence shown here is derived from an EMBL/GenBank/DDBJ whole genome shotgun (WGS) entry which is preliminary data.</text>
</comment>
<dbReference type="NCBIfam" id="NF010621">
    <property type="entry name" value="PRK14014.1"/>
    <property type="match status" value="1"/>
</dbReference>
<keyword evidence="3" id="KW-0012">Acyltransferase</keyword>
<proteinExistence type="predicted"/>
<dbReference type="EMBL" id="RBRY01000154">
    <property type="protein sequence ID" value="RMR51818.1"/>
    <property type="molecule type" value="Genomic_DNA"/>
</dbReference>
<dbReference type="PANTHER" id="PTHR10983:SF16">
    <property type="entry name" value="LYSOCARDIOLIPIN ACYLTRANSFERASE 1"/>
    <property type="match status" value="1"/>
</dbReference>
<evidence type="ECO:0000256" key="1">
    <source>
        <dbReference type="SAM" id="Phobius"/>
    </source>
</evidence>
<gene>
    <name evidence="3" type="ORF">ALP84_04038</name>
</gene>
<dbReference type="Proteomes" id="UP000278332">
    <property type="component" value="Unassembled WGS sequence"/>
</dbReference>
<sequence>MARQISVSIIANLEETQENLMRRVLCGCFVTLLLLINTLVLIGPLLVCALLKLLFQGHMRDHCSAAVMWFAETWAHINKYIFGAFTPTRWEIRGHEDLRGDTSYLLICNHQSWVDIPALVQALNRRTPFFKFFLKKELIWVPFLGLAWWGLDYPFMKRYSKAFLAKHPELKGKDLEITKAACELFKRQPVTIVNYLEGTRFTKAKHAAQASPYKNLLKPKAGGVAFVLAAMGEQLDAILDVTVVYPGSRIPGFWDMLCGRVPKVIVDIKTRELDPALWQGDYENDPLFRERIQNWVNQLWIEKDAHISALRNESATGTP</sequence>
<keyword evidence="3" id="KW-0808">Transferase</keyword>
<name>A0A3M4VJ07_PSECI</name>
<organism evidence="3 4">
    <name type="scientific">Pseudomonas cichorii</name>
    <dbReference type="NCBI Taxonomy" id="36746"/>
    <lineage>
        <taxon>Bacteria</taxon>
        <taxon>Pseudomonadati</taxon>
        <taxon>Pseudomonadota</taxon>
        <taxon>Gammaproteobacteria</taxon>
        <taxon>Pseudomonadales</taxon>
        <taxon>Pseudomonadaceae</taxon>
        <taxon>Pseudomonas</taxon>
    </lineage>
</organism>
<accession>A0A3M4VJ07</accession>
<dbReference type="CDD" id="cd07990">
    <property type="entry name" value="LPLAT_LCLAT1-like"/>
    <property type="match status" value="1"/>
</dbReference>
<dbReference type="Pfam" id="PF01553">
    <property type="entry name" value="Acyltransferase"/>
    <property type="match status" value="1"/>
</dbReference>
<dbReference type="PANTHER" id="PTHR10983">
    <property type="entry name" value="1-ACYLGLYCEROL-3-PHOSPHATE ACYLTRANSFERASE-RELATED"/>
    <property type="match status" value="1"/>
</dbReference>